<keyword evidence="8" id="KW-1185">Reference proteome</keyword>
<evidence type="ECO:0000313" key="8">
    <source>
        <dbReference type="Proteomes" id="UP001335737"/>
    </source>
</evidence>
<protein>
    <submittedName>
        <fullName evidence="7">SulP family inorganic anion transporter</fullName>
    </submittedName>
</protein>
<dbReference type="InterPro" id="IPR001902">
    <property type="entry name" value="SLC26A/SulP_fam"/>
</dbReference>
<reference evidence="7 8" key="1">
    <citation type="journal article" date="2024" name="Int. J. Syst. Evol. Microbiol.">
        <title>Virgibacillus tibetensis sp. nov., isolated from salt lake on the Tibetan Plateau of China.</title>
        <authorList>
            <person name="Phurbu D."/>
            <person name="Liu Z.-X."/>
            <person name="Wang R."/>
            <person name="Zheng Y.-Y."/>
            <person name="Liu H.-C."/>
            <person name="Zhou Y.-G."/>
            <person name="Yu Y.-J."/>
            <person name="Li A.-H."/>
        </authorList>
    </citation>
    <scope>NUCLEOTIDE SEQUENCE [LARGE SCALE GENOMIC DNA]</scope>
    <source>
        <strain evidence="7 8">C22-A2</strain>
    </source>
</reference>
<evidence type="ECO:0000313" key="7">
    <source>
        <dbReference type="EMBL" id="MEC5423301.1"/>
    </source>
</evidence>
<dbReference type="PANTHER" id="PTHR11814">
    <property type="entry name" value="SULFATE TRANSPORTER"/>
    <property type="match status" value="1"/>
</dbReference>
<feature type="transmembrane region" description="Helical" evidence="5">
    <location>
        <begin position="382"/>
        <end position="411"/>
    </location>
</feature>
<evidence type="ECO:0000256" key="1">
    <source>
        <dbReference type="ARBA" id="ARBA00004141"/>
    </source>
</evidence>
<feature type="transmembrane region" description="Helical" evidence="5">
    <location>
        <begin position="43"/>
        <end position="66"/>
    </location>
</feature>
<feature type="transmembrane region" description="Helical" evidence="5">
    <location>
        <begin position="250"/>
        <end position="272"/>
    </location>
</feature>
<organism evidence="7 8">
    <name type="scientific">Virgibacillus tibetensis</name>
    <dbReference type="NCBI Taxonomy" id="3042313"/>
    <lineage>
        <taxon>Bacteria</taxon>
        <taxon>Bacillati</taxon>
        <taxon>Bacillota</taxon>
        <taxon>Bacilli</taxon>
        <taxon>Bacillales</taxon>
        <taxon>Bacillaceae</taxon>
        <taxon>Virgibacillus</taxon>
    </lineage>
</organism>
<feature type="transmembrane region" description="Helical" evidence="5">
    <location>
        <begin position="292"/>
        <end position="316"/>
    </location>
</feature>
<name>A0ABU6KDU4_9BACI</name>
<accession>A0ABU6KDU4</accession>
<evidence type="ECO:0000259" key="6">
    <source>
        <dbReference type="Pfam" id="PF00916"/>
    </source>
</evidence>
<feature type="transmembrane region" description="Helical" evidence="5">
    <location>
        <begin position="20"/>
        <end position="36"/>
    </location>
</feature>
<comment type="subcellular location">
    <subcellularLocation>
        <location evidence="1">Membrane</location>
        <topology evidence="1">Multi-pass membrane protein</topology>
    </subcellularLocation>
</comment>
<keyword evidence="2 5" id="KW-0812">Transmembrane</keyword>
<feature type="transmembrane region" description="Helical" evidence="5">
    <location>
        <begin position="354"/>
        <end position="375"/>
    </location>
</feature>
<sequence length="417" mass="45086">MIFKLMPGLKHLVQYNYDNLTGDLFAGLIVTFLLLPQSMAYAIIAGVPLAAGLFAATFPLIVYALFGNSKYLSVGPVSVVSLLGFSGISSIVQPHSSQFLELMILLALIVGIVQIFMGLIKFGSIFEYVSLALISGFTSAIAIIISVNQIKSIMGVSLPGYNNFLNYSIEVLKHLPKVNIITVVIGLGSLIILLALKKKFPVSPGPLIVIIASVLIVNYYDLNKIGVDIVGEIPQELPVISINIPAFDTFLILIPIACMIGFISFVESYAIAKTLSNKENEILNPNQELIGLGLANMTSSFVGAIPVAGAISRSAVNHQSGAKSNLSLLIAAFFMLFSIIYLTPLFYYLPKATLAAIIIIAVSNLINLKQIIYYFKSTSVDALIFLATFIATLMIDIFIGLIIGFFFSFLVKGFKKC</sequence>
<evidence type="ECO:0000256" key="3">
    <source>
        <dbReference type="ARBA" id="ARBA00022989"/>
    </source>
</evidence>
<evidence type="ECO:0000256" key="4">
    <source>
        <dbReference type="ARBA" id="ARBA00023136"/>
    </source>
</evidence>
<feature type="transmembrane region" description="Helical" evidence="5">
    <location>
        <begin position="72"/>
        <end position="92"/>
    </location>
</feature>
<comment type="caution">
    <text evidence="7">The sequence shown here is derived from an EMBL/GenBank/DDBJ whole genome shotgun (WGS) entry which is preliminary data.</text>
</comment>
<keyword evidence="4 5" id="KW-0472">Membrane</keyword>
<feature type="transmembrane region" description="Helical" evidence="5">
    <location>
        <begin position="178"/>
        <end position="196"/>
    </location>
</feature>
<feature type="transmembrane region" description="Helical" evidence="5">
    <location>
        <begin position="125"/>
        <end position="147"/>
    </location>
</feature>
<evidence type="ECO:0000256" key="2">
    <source>
        <dbReference type="ARBA" id="ARBA00022692"/>
    </source>
</evidence>
<dbReference type="Pfam" id="PF00916">
    <property type="entry name" value="Sulfate_transp"/>
    <property type="match status" value="1"/>
</dbReference>
<gene>
    <name evidence="7" type="ORF">QGM71_07280</name>
</gene>
<dbReference type="RefSeq" id="WP_327606855.1">
    <property type="nucleotide sequence ID" value="NZ_JARZFX010000002.1"/>
</dbReference>
<dbReference type="Proteomes" id="UP001335737">
    <property type="component" value="Unassembled WGS sequence"/>
</dbReference>
<feature type="transmembrane region" description="Helical" evidence="5">
    <location>
        <begin position="99"/>
        <end position="119"/>
    </location>
</feature>
<proteinExistence type="predicted"/>
<feature type="transmembrane region" description="Helical" evidence="5">
    <location>
        <begin position="328"/>
        <end position="348"/>
    </location>
</feature>
<feature type="domain" description="SLC26A/SulP transporter" evidence="6">
    <location>
        <begin position="20"/>
        <end position="388"/>
    </location>
</feature>
<feature type="transmembrane region" description="Helical" evidence="5">
    <location>
        <begin position="202"/>
        <end position="220"/>
    </location>
</feature>
<dbReference type="InterPro" id="IPR011547">
    <property type="entry name" value="SLC26A/SulP_dom"/>
</dbReference>
<evidence type="ECO:0000256" key="5">
    <source>
        <dbReference type="SAM" id="Phobius"/>
    </source>
</evidence>
<dbReference type="EMBL" id="JARZFX010000002">
    <property type="protein sequence ID" value="MEC5423301.1"/>
    <property type="molecule type" value="Genomic_DNA"/>
</dbReference>
<keyword evidence="3 5" id="KW-1133">Transmembrane helix</keyword>